<name>A0A7M6DS60_9CNID</name>
<reference evidence="2" key="1">
    <citation type="submission" date="2021-01" db="UniProtKB">
        <authorList>
            <consortium name="EnsemblMetazoa"/>
        </authorList>
    </citation>
    <scope>IDENTIFICATION</scope>
</reference>
<dbReference type="AlphaFoldDB" id="A0A7M6DS60"/>
<dbReference type="OrthoDB" id="6037373at2759"/>
<evidence type="ECO:0000313" key="2">
    <source>
        <dbReference type="EnsemblMetazoa" id="CLYHEMP026467.1"/>
    </source>
</evidence>
<organism evidence="2 3">
    <name type="scientific">Clytia hemisphaerica</name>
    <dbReference type="NCBI Taxonomy" id="252671"/>
    <lineage>
        <taxon>Eukaryota</taxon>
        <taxon>Metazoa</taxon>
        <taxon>Cnidaria</taxon>
        <taxon>Hydrozoa</taxon>
        <taxon>Hydroidolina</taxon>
        <taxon>Leptothecata</taxon>
        <taxon>Obeliida</taxon>
        <taxon>Clytiidae</taxon>
        <taxon>Clytia</taxon>
    </lineage>
</organism>
<dbReference type="Proteomes" id="UP000594262">
    <property type="component" value="Unplaced"/>
</dbReference>
<proteinExistence type="predicted"/>
<feature type="region of interest" description="Disordered" evidence="1">
    <location>
        <begin position="148"/>
        <end position="186"/>
    </location>
</feature>
<keyword evidence="3" id="KW-1185">Reference proteome</keyword>
<sequence length="206" mass="22294">MKPMTSNAAKQCHLCGKRQLTKAERMGTLDDAGPKGTIDQSAQRSIIRTRLNLLHKKENNHCIVLYLSGEQRIHVDSYATPGFAKHFMEGLSIGGNLFGDVIKDTFKTAYKEYQKTDTGNSVQTSTLDASDASQSSFSAGSITSLSAQSNVAQPRSNPTELELQDSFTGVSSRERNPNDTGLSISEPATTVTGKFIHTCLPLCSSC</sequence>
<accession>A0A7M6DS60</accession>
<feature type="compositionally biased region" description="Polar residues" evidence="1">
    <location>
        <begin position="148"/>
        <end position="171"/>
    </location>
</feature>
<dbReference type="EnsemblMetazoa" id="CLYHEMT026467.1">
    <property type="protein sequence ID" value="CLYHEMP026467.1"/>
    <property type="gene ID" value="CLYHEMG026467"/>
</dbReference>
<evidence type="ECO:0000313" key="3">
    <source>
        <dbReference type="Proteomes" id="UP000594262"/>
    </source>
</evidence>
<evidence type="ECO:0000256" key="1">
    <source>
        <dbReference type="SAM" id="MobiDB-lite"/>
    </source>
</evidence>
<protein>
    <submittedName>
        <fullName evidence="2">Uncharacterized protein</fullName>
    </submittedName>
</protein>